<sequence length="173" mass="19025">MRLNDNVDIISEDLVSNPDSSADLSSGLQLVVLDILIRETGSSQMGEREQARPLAPAADSQSSDKEGASRHHKKRSRKCCVFIAAIFVILVIAIVVMRFTAFRVKDPIFKMNGVAVTQLELTSGTIPKPGLNMSLIAEYVPMVGEARNGPDHARARWTMRLNVTVDIIPDRII</sequence>
<name>A0AAJ6Y502_POPEU</name>
<gene>
    <name evidence="4" type="primary">LOC105138273</name>
</gene>
<dbReference type="RefSeq" id="XP_011042629.1">
    <property type="nucleotide sequence ID" value="XM_011044327.1"/>
</dbReference>
<keyword evidence="3" id="KW-1185">Reference proteome</keyword>
<evidence type="ECO:0000256" key="1">
    <source>
        <dbReference type="SAM" id="MobiDB-lite"/>
    </source>
</evidence>
<dbReference type="Proteomes" id="UP000694918">
    <property type="component" value="Unplaced"/>
</dbReference>
<proteinExistence type="predicted"/>
<evidence type="ECO:0000256" key="2">
    <source>
        <dbReference type="SAM" id="Phobius"/>
    </source>
</evidence>
<dbReference type="KEGG" id="peu:105138273"/>
<dbReference type="AlphaFoldDB" id="A0AAJ6Y502"/>
<accession>A0AAJ6Y502</accession>
<protein>
    <submittedName>
        <fullName evidence="4">Uncharacterized protein LOC105138273</fullName>
    </submittedName>
</protein>
<organism evidence="3 4">
    <name type="scientific">Populus euphratica</name>
    <name type="common">Euphrates poplar</name>
    <dbReference type="NCBI Taxonomy" id="75702"/>
    <lineage>
        <taxon>Eukaryota</taxon>
        <taxon>Viridiplantae</taxon>
        <taxon>Streptophyta</taxon>
        <taxon>Embryophyta</taxon>
        <taxon>Tracheophyta</taxon>
        <taxon>Spermatophyta</taxon>
        <taxon>Magnoliopsida</taxon>
        <taxon>eudicotyledons</taxon>
        <taxon>Gunneridae</taxon>
        <taxon>Pentapetalae</taxon>
        <taxon>rosids</taxon>
        <taxon>fabids</taxon>
        <taxon>Malpighiales</taxon>
        <taxon>Salicaceae</taxon>
        <taxon>Saliceae</taxon>
        <taxon>Populus</taxon>
    </lineage>
</organism>
<evidence type="ECO:0000313" key="4">
    <source>
        <dbReference type="RefSeq" id="XP_011042629.1"/>
    </source>
</evidence>
<keyword evidence="2" id="KW-1133">Transmembrane helix</keyword>
<reference evidence="4" key="1">
    <citation type="submission" date="2025-08" db="UniProtKB">
        <authorList>
            <consortium name="RefSeq"/>
        </authorList>
    </citation>
    <scope>IDENTIFICATION</scope>
</reference>
<keyword evidence="2" id="KW-0472">Membrane</keyword>
<dbReference type="GeneID" id="105138273"/>
<feature type="transmembrane region" description="Helical" evidence="2">
    <location>
        <begin position="79"/>
        <end position="101"/>
    </location>
</feature>
<evidence type="ECO:0000313" key="3">
    <source>
        <dbReference type="Proteomes" id="UP000694918"/>
    </source>
</evidence>
<keyword evidence="2" id="KW-0812">Transmembrane</keyword>
<feature type="region of interest" description="Disordered" evidence="1">
    <location>
        <begin position="43"/>
        <end position="72"/>
    </location>
</feature>